<name>A0A6A8A528_9HYPH</name>
<proteinExistence type="inferred from homology"/>
<evidence type="ECO:0000313" key="6">
    <source>
        <dbReference type="Proteomes" id="UP000435138"/>
    </source>
</evidence>
<evidence type="ECO:0000256" key="3">
    <source>
        <dbReference type="SAM" id="Phobius"/>
    </source>
</evidence>
<dbReference type="InterPro" id="IPR003362">
    <property type="entry name" value="Bact_transf"/>
</dbReference>
<sequence length="208" mass="22913">MSSATIDPPFERTEFSVKRVIDLTISAIAVAALLPLLILLYIAVKQTTPGPALFVQARYGLGGVPFNCFKYRTMYVAREPSIFTQCARDDPRVTPLGKILRATSLDELPQLFNVLLGSMSLVGPRPHPLKLDDDFAAQIHDYRDRFRVKPGITGLAQIMGNRGETSSLGDMERRIEADRSYVKNQSLALDLGILCATIPCVIKGTNAF</sequence>
<keyword evidence="3" id="KW-1133">Transmembrane helix</keyword>
<keyword evidence="3" id="KW-0812">Transmembrane</keyword>
<gene>
    <name evidence="5" type="ORF">GAO09_08755</name>
</gene>
<accession>A0A6A8A528</accession>
<organism evidence="5 6">
    <name type="scientific">Endobacterium cereale</name>
    <dbReference type="NCBI Taxonomy" id="2663029"/>
    <lineage>
        <taxon>Bacteria</taxon>
        <taxon>Pseudomonadati</taxon>
        <taxon>Pseudomonadota</taxon>
        <taxon>Alphaproteobacteria</taxon>
        <taxon>Hyphomicrobiales</taxon>
        <taxon>Rhizobiaceae</taxon>
        <taxon>Endobacterium</taxon>
    </lineage>
</organism>
<evidence type="ECO:0000313" key="5">
    <source>
        <dbReference type="EMBL" id="MQY46143.1"/>
    </source>
</evidence>
<keyword evidence="2" id="KW-0270">Exopolysaccharide synthesis</keyword>
<comment type="similarity">
    <text evidence="1">Belongs to the bacterial sugar transferase family.</text>
</comment>
<dbReference type="EMBL" id="WIXI01000039">
    <property type="protein sequence ID" value="MQY46143.1"/>
    <property type="molecule type" value="Genomic_DNA"/>
</dbReference>
<dbReference type="GO" id="GO:0016780">
    <property type="term" value="F:phosphotransferase activity, for other substituted phosphate groups"/>
    <property type="evidence" value="ECO:0007669"/>
    <property type="project" value="TreeGrafter"/>
</dbReference>
<dbReference type="GO" id="GO:0000271">
    <property type="term" value="P:polysaccharide biosynthetic process"/>
    <property type="evidence" value="ECO:0007669"/>
    <property type="project" value="UniProtKB-KW"/>
</dbReference>
<reference evidence="5 6" key="1">
    <citation type="submission" date="2019-11" db="EMBL/GenBank/DDBJ databases">
        <title>Genome analysis of Rhizobacterium cereale a novel genus and species isolated from maize roots in North Spain.</title>
        <authorList>
            <person name="Menendez E."/>
            <person name="Flores-Felix J.D."/>
            <person name="Ramirez-Bahena M.-H."/>
            <person name="Igual J.M."/>
            <person name="Garcia-Fraile P."/>
            <person name="Peix A."/>
            <person name="Velazquez E."/>
        </authorList>
    </citation>
    <scope>NUCLEOTIDE SEQUENCE [LARGE SCALE GENOMIC DNA]</scope>
    <source>
        <strain evidence="5 6">RZME27</strain>
    </source>
</reference>
<dbReference type="PANTHER" id="PTHR30576:SF0">
    <property type="entry name" value="UNDECAPRENYL-PHOSPHATE N-ACETYLGALACTOSAMINYL 1-PHOSPHATE TRANSFERASE-RELATED"/>
    <property type="match status" value="1"/>
</dbReference>
<evidence type="ECO:0000256" key="2">
    <source>
        <dbReference type="ARBA" id="ARBA00023169"/>
    </source>
</evidence>
<keyword evidence="3" id="KW-0472">Membrane</keyword>
<dbReference type="AlphaFoldDB" id="A0A6A8A528"/>
<dbReference type="Pfam" id="PF02397">
    <property type="entry name" value="Bac_transf"/>
    <property type="match status" value="1"/>
</dbReference>
<evidence type="ECO:0000259" key="4">
    <source>
        <dbReference type="Pfam" id="PF02397"/>
    </source>
</evidence>
<protein>
    <submittedName>
        <fullName evidence="5">Exopolysaccharide biosynthesis protein</fullName>
    </submittedName>
</protein>
<comment type="caution">
    <text evidence="5">The sequence shown here is derived from an EMBL/GenBank/DDBJ whole genome shotgun (WGS) entry which is preliminary data.</text>
</comment>
<feature type="domain" description="Bacterial sugar transferase" evidence="4">
    <location>
        <begin position="18"/>
        <end position="202"/>
    </location>
</feature>
<feature type="transmembrane region" description="Helical" evidence="3">
    <location>
        <begin position="20"/>
        <end position="44"/>
    </location>
</feature>
<dbReference type="Proteomes" id="UP000435138">
    <property type="component" value="Unassembled WGS sequence"/>
</dbReference>
<dbReference type="RefSeq" id="WP_153353646.1">
    <property type="nucleotide sequence ID" value="NZ_JAYKOO010000012.1"/>
</dbReference>
<dbReference type="PANTHER" id="PTHR30576">
    <property type="entry name" value="COLANIC BIOSYNTHESIS UDP-GLUCOSE LIPID CARRIER TRANSFERASE"/>
    <property type="match status" value="1"/>
</dbReference>
<evidence type="ECO:0000256" key="1">
    <source>
        <dbReference type="ARBA" id="ARBA00006464"/>
    </source>
</evidence>
<keyword evidence="6" id="KW-1185">Reference proteome</keyword>